<evidence type="ECO:0000313" key="1">
    <source>
        <dbReference type="EMBL" id="WWO47855.1"/>
    </source>
</evidence>
<protein>
    <recommendedName>
        <fullName evidence="3">HNH endonuclease</fullName>
    </recommendedName>
</protein>
<proteinExistence type="predicted"/>
<evidence type="ECO:0008006" key="3">
    <source>
        <dbReference type="Google" id="ProtNLM"/>
    </source>
</evidence>
<reference evidence="1 2" key="1">
    <citation type="submission" date="2024-01" db="EMBL/GenBank/DDBJ databases">
        <title>Draft genome sequences of nine bacterial species from freshwater ponds near Washington, DC.</title>
        <authorList>
            <person name="Pavloudi C."/>
            <person name="Oliver L."/>
            <person name="Slattery K."/>
            <person name="Lissner G."/>
            <person name="Saw J.H."/>
        </authorList>
    </citation>
    <scope>NUCLEOTIDE SEQUENCE [LARGE SCALE GENOMIC DNA]</scope>
    <source>
        <strain evidence="2">TB1-E2</strain>
    </source>
</reference>
<dbReference type="Gene3D" id="1.10.30.50">
    <property type="match status" value="1"/>
</dbReference>
<sequence>MIIDIHDVWHAASVKHEQYVRAKMEAAWKKLYRVGPPTPLLAQVYAFIRKHEIEIVCASTRSYIASARDYDSQFPPGSVERTTAELILNKVFNYDMFRDARIGWRAYELCASSPYRVCPYCHLVPTDTKKKDADNKGYRPQLDHFITKADYPFLALSLGNLVPSCGDCNGPAMKHEVRVLTNAHLFPLADTAVLTFKLRPREGKPWSPLLKALRLPLDEYEILIDTPSGNVAAQNSLQTFQLTDRYQNYLHEAYRVAKMDKNPAWLRTIATKLGFHLSLEDQLGFPIEDKGMRFKNIPQGKMRLDVYVDSRKW</sequence>
<keyword evidence="2" id="KW-1185">Reference proteome</keyword>
<name>A0ABZ2GTS7_9BURK</name>
<dbReference type="Proteomes" id="UP001373909">
    <property type="component" value="Chromosome"/>
</dbReference>
<organism evidence="1 2">
    <name type="scientific">Janthinobacterium aestuarii</name>
    <dbReference type="NCBI Taxonomy" id="2985511"/>
    <lineage>
        <taxon>Bacteria</taxon>
        <taxon>Pseudomonadati</taxon>
        <taxon>Pseudomonadota</taxon>
        <taxon>Betaproteobacteria</taxon>
        <taxon>Burkholderiales</taxon>
        <taxon>Oxalobacteraceae</taxon>
        <taxon>Janthinobacterium</taxon>
    </lineage>
</organism>
<gene>
    <name evidence="1" type="ORF">OPV09_07065</name>
</gene>
<accession>A0ABZ2GTS7</accession>
<dbReference type="EMBL" id="CP142523">
    <property type="protein sequence ID" value="WWO47855.1"/>
    <property type="molecule type" value="Genomic_DNA"/>
</dbReference>
<dbReference type="RefSeq" id="WP_338680958.1">
    <property type="nucleotide sequence ID" value="NZ_CP142523.1"/>
</dbReference>
<evidence type="ECO:0000313" key="2">
    <source>
        <dbReference type="Proteomes" id="UP001373909"/>
    </source>
</evidence>